<reference evidence="7" key="1">
    <citation type="journal article" date="2023" name="Science">
        <title>Genome structures resolve the early diversification of teleost fishes.</title>
        <authorList>
            <person name="Parey E."/>
            <person name="Louis A."/>
            <person name="Montfort J."/>
            <person name="Bouchez O."/>
            <person name="Roques C."/>
            <person name="Iampietro C."/>
            <person name="Lluch J."/>
            <person name="Castinel A."/>
            <person name="Donnadieu C."/>
            <person name="Desvignes T."/>
            <person name="Floi Bucao C."/>
            <person name="Jouanno E."/>
            <person name="Wen M."/>
            <person name="Mejri S."/>
            <person name="Dirks R."/>
            <person name="Jansen H."/>
            <person name="Henkel C."/>
            <person name="Chen W.J."/>
            <person name="Zahm M."/>
            <person name="Cabau C."/>
            <person name="Klopp C."/>
            <person name="Thompson A.W."/>
            <person name="Robinson-Rechavi M."/>
            <person name="Braasch I."/>
            <person name="Lecointre G."/>
            <person name="Bobe J."/>
            <person name="Postlethwait J.H."/>
            <person name="Berthelot C."/>
            <person name="Roest Crollius H."/>
            <person name="Guiguen Y."/>
        </authorList>
    </citation>
    <scope>NUCLEOTIDE SEQUENCE</scope>
    <source>
        <strain evidence="7">WJC10195</strain>
    </source>
</reference>
<accession>A0A9Q1FPZ1</accession>
<dbReference type="AlphaFoldDB" id="A0A9Q1FPZ1"/>
<name>A0A9Q1FPZ1_SYNKA</name>
<dbReference type="InterPro" id="IPR000436">
    <property type="entry name" value="Sushi_SCR_CCP_dom"/>
</dbReference>
<comment type="caution">
    <text evidence="7">The sequence shown here is derived from an EMBL/GenBank/DDBJ whole genome shotgun (WGS) entry which is preliminary data.</text>
</comment>
<evidence type="ECO:0000256" key="5">
    <source>
        <dbReference type="PROSITE-ProRule" id="PRU00302"/>
    </source>
</evidence>
<dbReference type="InterPro" id="IPR035976">
    <property type="entry name" value="Sushi/SCR/CCP_sf"/>
</dbReference>
<protein>
    <recommendedName>
        <fullName evidence="6">Sushi domain-containing protein</fullName>
    </recommendedName>
</protein>
<dbReference type="SMART" id="SM00032">
    <property type="entry name" value="CCP"/>
    <property type="match status" value="3"/>
</dbReference>
<feature type="domain" description="Sushi" evidence="6">
    <location>
        <begin position="81"/>
        <end position="143"/>
    </location>
</feature>
<keyword evidence="1 5" id="KW-0768">Sushi</keyword>
<dbReference type="Pfam" id="PF00084">
    <property type="entry name" value="Sushi"/>
    <property type="match status" value="2"/>
</dbReference>
<evidence type="ECO:0000313" key="8">
    <source>
        <dbReference type="Proteomes" id="UP001152622"/>
    </source>
</evidence>
<comment type="caution">
    <text evidence="5">Lacks conserved residue(s) required for the propagation of feature annotation.</text>
</comment>
<dbReference type="Proteomes" id="UP001152622">
    <property type="component" value="Chromosome 4"/>
</dbReference>
<evidence type="ECO:0000256" key="3">
    <source>
        <dbReference type="ARBA" id="ARBA00023157"/>
    </source>
</evidence>
<evidence type="ECO:0000256" key="1">
    <source>
        <dbReference type="ARBA" id="ARBA00022659"/>
    </source>
</evidence>
<keyword evidence="4" id="KW-0325">Glycoprotein</keyword>
<dbReference type="PROSITE" id="PS50923">
    <property type="entry name" value="SUSHI"/>
    <property type="match status" value="2"/>
</dbReference>
<sequence length="223" mass="24743">MSRKIVCSASGTWSHSRFRCLPIKCSPPGLFLNGEIHIADNVYQSTINYTCKEGYILRGANTSECLHDGTWSHPLPVCDPVTCGLPLIPKYAAISYSRKFKGNTTLFGDSVTYECLPPLALFGNEIGLCTSNGNWSEAPECRVVTCPPPTGIPNGFMSFAAIRDHFYTDKVRYGCNATMFWMDPHMLNVRKQEVGQQSLFVECIDGTLKIPECLKNHPPLNIT</sequence>
<feature type="disulfide bond" evidence="5">
    <location>
        <begin position="51"/>
        <end position="78"/>
    </location>
</feature>
<dbReference type="InterPro" id="IPR050350">
    <property type="entry name" value="Compl-Cell_Adhes-Reg"/>
</dbReference>
<evidence type="ECO:0000313" key="7">
    <source>
        <dbReference type="EMBL" id="KAJ8363537.1"/>
    </source>
</evidence>
<dbReference type="SUPFAM" id="SSF57535">
    <property type="entry name" value="Complement control module/SCR domain"/>
    <property type="match status" value="3"/>
</dbReference>
<feature type="domain" description="Sushi" evidence="6">
    <location>
        <begin position="23"/>
        <end position="80"/>
    </location>
</feature>
<dbReference type="PANTHER" id="PTHR19325">
    <property type="entry name" value="COMPLEMENT COMPONENT-RELATED SUSHI DOMAIN-CONTAINING"/>
    <property type="match status" value="1"/>
</dbReference>
<evidence type="ECO:0000256" key="2">
    <source>
        <dbReference type="ARBA" id="ARBA00022737"/>
    </source>
</evidence>
<organism evidence="7 8">
    <name type="scientific">Synaphobranchus kaupii</name>
    <name type="common">Kaup's arrowtooth eel</name>
    <dbReference type="NCBI Taxonomy" id="118154"/>
    <lineage>
        <taxon>Eukaryota</taxon>
        <taxon>Metazoa</taxon>
        <taxon>Chordata</taxon>
        <taxon>Craniata</taxon>
        <taxon>Vertebrata</taxon>
        <taxon>Euteleostomi</taxon>
        <taxon>Actinopterygii</taxon>
        <taxon>Neopterygii</taxon>
        <taxon>Teleostei</taxon>
        <taxon>Anguilliformes</taxon>
        <taxon>Synaphobranchidae</taxon>
        <taxon>Synaphobranchus</taxon>
    </lineage>
</organism>
<dbReference type="Gene3D" id="2.10.70.10">
    <property type="entry name" value="Complement Module, domain 1"/>
    <property type="match status" value="2"/>
</dbReference>
<evidence type="ECO:0000256" key="4">
    <source>
        <dbReference type="ARBA" id="ARBA00023180"/>
    </source>
</evidence>
<gene>
    <name evidence="7" type="ORF">SKAU_G00123680</name>
</gene>
<keyword evidence="8" id="KW-1185">Reference proteome</keyword>
<proteinExistence type="predicted"/>
<dbReference type="EMBL" id="JAINUF010000004">
    <property type="protein sequence ID" value="KAJ8363537.1"/>
    <property type="molecule type" value="Genomic_DNA"/>
</dbReference>
<evidence type="ECO:0000259" key="6">
    <source>
        <dbReference type="PROSITE" id="PS50923"/>
    </source>
</evidence>
<keyword evidence="3 5" id="KW-1015">Disulfide bond</keyword>
<dbReference type="OrthoDB" id="6103690at2759"/>
<dbReference type="PANTHER" id="PTHR19325:SF575">
    <property type="entry name" value="LOCOMOTION-RELATED PROTEIN HIKARU GENKI"/>
    <property type="match status" value="1"/>
</dbReference>
<keyword evidence="2" id="KW-0677">Repeat</keyword>
<dbReference type="CDD" id="cd00033">
    <property type="entry name" value="CCP"/>
    <property type="match status" value="2"/>
</dbReference>